<feature type="region of interest" description="Disordered" evidence="2">
    <location>
        <begin position="705"/>
        <end position="728"/>
    </location>
</feature>
<feature type="compositionally biased region" description="Low complexity" evidence="2">
    <location>
        <begin position="538"/>
        <end position="556"/>
    </location>
</feature>
<organism evidence="3 4">
    <name type="scientific">Xylaria flabelliformis</name>
    <dbReference type="NCBI Taxonomy" id="2512241"/>
    <lineage>
        <taxon>Eukaryota</taxon>
        <taxon>Fungi</taxon>
        <taxon>Dikarya</taxon>
        <taxon>Ascomycota</taxon>
        <taxon>Pezizomycotina</taxon>
        <taxon>Sordariomycetes</taxon>
        <taxon>Xylariomycetidae</taxon>
        <taxon>Xylariales</taxon>
        <taxon>Xylariaceae</taxon>
        <taxon>Xylaria</taxon>
    </lineage>
</organism>
<feature type="region of interest" description="Disordered" evidence="2">
    <location>
        <begin position="175"/>
        <end position="244"/>
    </location>
</feature>
<dbReference type="AlphaFoldDB" id="A0A553I153"/>
<evidence type="ECO:0000313" key="4">
    <source>
        <dbReference type="Proteomes" id="UP000319160"/>
    </source>
</evidence>
<dbReference type="EMBL" id="VFLP01000025">
    <property type="protein sequence ID" value="TRX93938.1"/>
    <property type="molecule type" value="Genomic_DNA"/>
</dbReference>
<gene>
    <name evidence="3" type="ORF">FHL15_005016</name>
</gene>
<feature type="region of interest" description="Disordered" evidence="2">
    <location>
        <begin position="1064"/>
        <end position="1084"/>
    </location>
</feature>
<feature type="compositionally biased region" description="Polar residues" evidence="2">
    <location>
        <begin position="522"/>
        <end position="537"/>
    </location>
</feature>
<reference evidence="4" key="1">
    <citation type="submission" date="2019-06" db="EMBL/GenBank/DDBJ databases">
        <title>Draft genome sequence of the griseofulvin-producing fungus Xylaria cubensis strain G536.</title>
        <authorList>
            <person name="Mead M.E."/>
            <person name="Raja H.A."/>
            <person name="Steenwyk J.L."/>
            <person name="Knowles S.L."/>
            <person name="Oberlies N.H."/>
            <person name="Rokas A."/>
        </authorList>
    </citation>
    <scope>NUCLEOTIDE SEQUENCE [LARGE SCALE GENOMIC DNA]</scope>
    <source>
        <strain evidence="4">G536</strain>
    </source>
</reference>
<dbReference type="OrthoDB" id="4750374at2759"/>
<accession>A0A553I153</accession>
<feature type="compositionally biased region" description="Basic residues" evidence="2">
    <location>
        <begin position="1"/>
        <end position="10"/>
    </location>
</feature>
<feature type="region of interest" description="Disordered" evidence="2">
    <location>
        <begin position="440"/>
        <end position="572"/>
    </location>
</feature>
<proteinExistence type="predicted"/>
<comment type="caution">
    <text evidence="3">The sequence shown here is derived from an EMBL/GenBank/DDBJ whole genome shotgun (WGS) entry which is preliminary data.</text>
</comment>
<evidence type="ECO:0000256" key="2">
    <source>
        <dbReference type="SAM" id="MobiDB-lite"/>
    </source>
</evidence>
<feature type="compositionally biased region" description="Basic and acidic residues" evidence="2">
    <location>
        <begin position="222"/>
        <end position="238"/>
    </location>
</feature>
<protein>
    <submittedName>
        <fullName evidence="3">Uncharacterized protein</fullName>
    </submittedName>
</protein>
<feature type="compositionally biased region" description="Low complexity" evidence="2">
    <location>
        <begin position="339"/>
        <end position="351"/>
    </location>
</feature>
<evidence type="ECO:0000313" key="3">
    <source>
        <dbReference type="EMBL" id="TRX93938.1"/>
    </source>
</evidence>
<feature type="coiled-coil region" evidence="1">
    <location>
        <begin position="943"/>
        <end position="970"/>
    </location>
</feature>
<name>A0A553I153_9PEZI</name>
<dbReference type="STRING" id="2512241.A0A553I153"/>
<feature type="region of interest" description="Disordered" evidence="2">
    <location>
        <begin position="281"/>
        <end position="428"/>
    </location>
</feature>
<dbReference type="Proteomes" id="UP000319160">
    <property type="component" value="Unassembled WGS sequence"/>
</dbReference>
<feature type="compositionally biased region" description="Polar residues" evidence="2">
    <location>
        <begin position="397"/>
        <end position="408"/>
    </location>
</feature>
<evidence type="ECO:0000256" key="1">
    <source>
        <dbReference type="SAM" id="Coils"/>
    </source>
</evidence>
<feature type="compositionally biased region" description="Polar residues" evidence="2">
    <location>
        <begin position="416"/>
        <end position="428"/>
    </location>
</feature>
<feature type="region of interest" description="Disordered" evidence="2">
    <location>
        <begin position="1"/>
        <end position="61"/>
    </location>
</feature>
<sequence>MPTHRPRRHSLSSGDESFYPHPAKDGLPIRDGQRRARLPRSKSTSNVFDAFNRPPGTTDHDMRNIALEQADIATIRELANFLRTTGPPPDRPIAHDDCLRLSGSGEHRRWSLQSLRRNKRVKLQRHSSQSHFPENVTPGTTAEGHRYIAITTPVPKNSHTTGPWFRSQYPVFLPRSQSPLRPPSSPRAWPERSSSKAASVSSPEKGTTIGGLKPSHHSITRSIDKDPLPRPPVPEKARARALSNRISTDQLLRAMLNPVEEGSEPDIGASLKELGFQRAPGMEQAQMQTQSLVAVHEEETDKSETRQQPTASNISPPTKLSHDEMWKQSPSASPKNRGSPRPSSRASRRPANIVVQGTLAVPKENLAPESPGFPNMLAKMSFPSPPKGSRPSSPCSTAPSIADSQVSLGSRPIVQPRTSSRRAGTSMSVSGVSLDGIVMQKRPSSRATKLDRQTHVPMAADSDTTTVKAPSGSHPPTPLTEKSNLLEHIIPNELTSSVDSTRPSCEESGVGSGGDSQENQRESLASQLTATTNYSRNSTLTCGSSYSSTSEVSTQSKATITVPKPHPRQDSEHIHSANVEDISPKPTIVGRDDMTMIETGNPDLGRNHDETTRPTLRLSTMSNPSTETNSPPKSIVERRLARKAKVREYKMRDLDASRLDVVDSPILGYFEEPNGGRRRSTLSMATTISEASSELLQNAETQASIHLHQPVPSKDRNQTDTGVESSTPGIQLNISTIVATSIEPIYPETPHWHNSGITMSPIMVVADVKSQPGSPTLRFSTLARPDSSSLRTVARLKPMMISAHSRQKSHTVTISRNPATGVIERSASAPIDHKLNRRSLMSMPTPPLSPEVTQLPKKRYSLPPVQLNLSVTPRERTPLSRSEWYSSYAEEREQETRLRSTTSVQERVMREKLQKEKEITDIVEKTVGLPPKQTKYEDERDSLPLEQNNGESLEKRLRRLERTNDAWLSAMKPLLETMARTLDDMRVDDRSRSLRMSDFVIDMEAEAKRVTHSRRGEKEKPQMTWQSFGNLTSVGTNIRNAAGAMSMMPLSPILQELDDSSVPDAQEAPLMSTKGEDGPGRNEALSTTAEDIVGFSEQAKPTQDDIYEASIRATESAGSGSVGVIEESSDWTDLGPLIQELGVMPRNSQEEQEARARTREGNTNGLNPMMRDLMSASRLCAEGVKERLVAGIIKEEAR</sequence>
<feature type="compositionally biased region" description="Basic and acidic residues" evidence="2">
    <location>
        <begin position="22"/>
        <end position="34"/>
    </location>
</feature>
<feature type="compositionally biased region" description="Basic and acidic residues" evidence="2">
    <location>
        <begin position="1148"/>
        <end position="1160"/>
    </location>
</feature>
<feature type="compositionally biased region" description="Polar residues" evidence="2">
    <location>
        <begin position="306"/>
        <end position="318"/>
    </location>
</feature>
<feature type="region of interest" description="Disordered" evidence="2">
    <location>
        <begin position="1146"/>
        <end position="1168"/>
    </location>
</feature>
<feature type="compositionally biased region" description="Polar residues" evidence="2">
    <location>
        <begin position="719"/>
        <end position="728"/>
    </location>
</feature>
<keyword evidence="4" id="KW-1185">Reference proteome</keyword>
<feature type="compositionally biased region" description="Polar residues" evidence="2">
    <location>
        <begin position="493"/>
        <end position="503"/>
    </location>
</feature>
<feature type="compositionally biased region" description="Basic and acidic residues" evidence="2">
    <location>
        <begin position="295"/>
        <end position="305"/>
    </location>
</feature>
<keyword evidence="1" id="KW-0175">Coiled coil</keyword>